<evidence type="ECO:0000313" key="2">
    <source>
        <dbReference type="Proteomes" id="UP000675880"/>
    </source>
</evidence>
<sequence length="363" mass="39859">MGALTLPHVPPDHLSSLRILIERSPGLSPFVRGLQQLRLVIDASFLLGDLIWLVKKRKEPSARTAFKEVLASGTILAIAPVTLRQEVCEKIPLIAVRENIAEAQLREEWDSYQPFLHYVAEDDRRSSLAMGADSARDPNDLPYIYLYHSTDAAAVLSLDKDIAAMGAPTVGFDVIIHLRDYARSKTVEVSFLVCGATIGAASLQGAMELFAGLARGVAQLPDWAKLLLVIGGLVAVLHPGIRSAIRDFWVNACQQLKPLFDTVGPAVLQLVHALNIEKEKAIQSWNAANARLKPRKRITLKQYAVSACLEAGTPITIQEIEAKVRSYGYSSRAKSTMGYLTRVLRQDSRFIAFGDGRWAIVPA</sequence>
<evidence type="ECO:0000313" key="1">
    <source>
        <dbReference type="EMBL" id="CAE6794145.1"/>
    </source>
</evidence>
<evidence type="ECO:0008006" key="3">
    <source>
        <dbReference type="Google" id="ProtNLM"/>
    </source>
</evidence>
<gene>
    <name evidence="1" type="ORF">NSPZN2_70009</name>
</gene>
<protein>
    <recommendedName>
        <fullName evidence="3">PIN domain-containing protein</fullName>
    </recommendedName>
</protein>
<organism evidence="1 2">
    <name type="scientific">Nitrospira defluvii</name>
    <dbReference type="NCBI Taxonomy" id="330214"/>
    <lineage>
        <taxon>Bacteria</taxon>
        <taxon>Pseudomonadati</taxon>
        <taxon>Nitrospirota</taxon>
        <taxon>Nitrospiria</taxon>
        <taxon>Nitrospirales</taxon>
        <taxon>Nitrospiraceae</taxon>
        <taxon>Nitrospira</taxon>
    </lineage>
</organism>
<keyword evidence="2" id="KW-1185">Reference proteome</keyword>
<proteinExistence type="predicted"/>
<accession>A0ABN7MAD3</accession>
<comment type="caution">
    <text evidence="1">The sequence shown here is derived from an EMBL/GenBank/DDBJ whole genome shotgun (WGS) entry which is preliminary data.</text>
</comment>
<dbReference type="Proteomes" id="UP000675880">
    <property type="component" value="Unassembled WGS sequence"/>
</dbReference>
<dbReference type="EMBL" id="CAJNBJ010000020">
    <property type="protein sequence ID" value="CAE6794145.1"/>
    <property type="molecule type" value="Genomic_DNA"/>
</dbReference>
<reference evidence="1 2" key="1">
    <citation type="submission" date="2021-02" db="EMBL/GenBank/DDBJ databases">
        <authorList>
            <person name="Han P."/>
        </authorList>
    </citation>
    <scope>NUCLEOTIDE SEQUENCE [LARGE SCALE GENOMIC DNA]</scope>
    <source>
        <strain evidence="1">Candidatus Nitrospira sp. ZN2</strain>
    </source>
</reference>
<name>A0ABN7MAD3_9BACT</name>
<dbReference type="RefSeq" id="WP_213043992.1">
    <property type="nucleotide sequence ID" value="NZ_CAJNBJ010000020.1"/>
</dbReference>